<dbReference type="AlphaFoldDB" id="A0A8H3C2Q2"/>
<sequence length="256" mass="28549">MTETFYLPRLLSKGHVRDRNAPGRSYYLCHRPLSRVNIGLLRAHPHGCSIYIPPAPVLFPHPTTTQPPLSLFSHHTMSCEIKVQSAFEHERWMAHKSTDRLKGKRVPRCACSYCASARIPSSRGGNGRIAVRVDDHDVDGLSLGARDVEDEIFMEAVHASTQTTSSTRARSTEVPLTALIREPRRRKVDILDDFEIIRPTRAVLALDDDGFGVSNRHVGRDEFDEWEDVGLVSEAKGPAKLVATSARSYAEVLTKA</sequence>
<gene>
    <name evidence="1" type="ORF">RDB_LOCUS107977</name>
</gene>
<evidence type="ECO:0000313" key="2">
    <source>
        <dbReference type="Proteomes" id="UP000663888"/>
    </source>
</evidence>
<reference evidence="1" key="1">
    <citation type="submission" date="2021-01" db="EMBL/GenBank/DDBJ databases">
        <authorList>
            <person name="Kaushik A."/>
        </authorList>
    </citation>
    <scope>NUCLEOTIDE SEQUENCE</scope>
    <source>
        <strain evidence="1">AG4-R118</strain>
    </source>
</reference>
<comment type="caution">
    <text evidence="1">The sequence shown here is derived from an EMBL/GenBank/DDBJ whole genome shotgun (WGS) entry which is preliminary data.</text>
</comment>
<protein>
    <submittedName>
        <fullName evidence="1">Uncharacterized protein</fullName>
    </submittedName>
</protein>
<dbReference type="EMBL" id="CAJMWX010001152">
    <property type="protein sequence ID" value="CAE6471321.1"/>
    <property type="molecule type" value="Genomic_DNA"/>
</dbReference>
<dbReference type="Proteomes" id="UP000663888">
    <property type="component" value="Unassembled WGS sequence"/>
</dbReference>
<name>A0A8H3C2Q2_9AGAM</name>
<accession>A0A8H3C2Q2</accession>
<proteinExistence type="predicted"/>
<organism evidence="1 2">
    <name type="scientific">Rhizoctonia solani</name>
    <dbReference type="NCBI Taxonomy" id="456999"/>
    <lineage>
        <taxon>Eukaryota</taxon>
        <taxon>Fungi</taxon>
        <taxon>Dikarya</taxon>
        <taxon>Basidiomycota</taxon>
        <taxon>Agaricomycotina</taxon>
        <taxon>Agaricomycetes</taxon>
        <taxon>Cantharellales</taxon>
        <taxon>Ceratobasidiaceae</taxon>
        <taxon>Rhizoctonia</taxon>
    </lineage>
</organism>
<evidence type="ECO:0000313" key="1">
    <source>
        <dbReference type="EMBL" id="CAE6471321.1"/>
    </source>
</evidence>